<dbReference type="Proteomes" id="UP001500604">
    <property type="component" value="Unassembled WGS sequence"/>
</dbReference>
<dbReference type="HAMAP" id="MF_00691">
    <property type="entry name" value="PxpA"/>
    <property type="match status" value="1"/>
</dbReference>
<dbReference type="Gene3D" id="3.20.20.370">
    <property type="entry name" value="Glycoside hydrolase/deacetylase"/>
    <property type="match status" value="1"/>
</dbReference>
<keyword evidence="1" id="KW-0547">Nucleotide-binding</keyword>
<comment type="subunit">
    <text evidence="1">Forms a complex composed of PxpA, PxpB and PxpC.</text>
</comment>
<evidence type="ECO:0000256" key="1">
    <source>
        <dbReference type="HAMAP-Rule" id="MF_00691"/>
    </source>
</evidence>
<keyword evidence="3" id="KW-1185">Reference proteome</keyword>
<comment type="caution">
    <text evidence="2">The sequence shown here is derived from an EMBL/GenBank/DDBJ whole genome shotgun (WGS) entry which is preliminary data.</text>
</comment>
<name>A0ABP8V4A9_9GAMM</name>
<comment type="similarity">
    <text evidence="1">Belongs to the LamB/PxpA family.</text>
</comment>
<comment type="catalytic activity">
    <reaction evidence="1">
        <text>5-oxo-L-proline + ATP + 2 H2O = L-glutamate + ADP + phosphate + H(+)</text>
        <dbReference type="Rhea" id="RHEA:10348"/>
        <dbReference type="ChEBI" id="CHEBI:15377"/>
        <dbReference type="ChEBI" id="CHEBI:15378"/>
        <dbReference type="ChEBI" id="CHEBI:29985"/>
        <dbReference type="ChEBI" id="CHEBI:30616"/>
        <dbReference type="ChEBI" id="CHEBI:43474"/>
        <dbReference type="ChEBI" id="CHEBI:58402"/>
        <dbReference type="ChEBI" id="CHEBI:456216"/>
        <dbReference type="EC" id="3.5.2.9"/>
    </reaction>
</comment>
<reference evidence="3" key="1">
    <citation type="journal article" date="2019" name="Int. J. Syst. Evol. Microbiol.">
        <title>The Global Catalogue of Microorganisms (GCM) 10K type strain sequencing project: providing services to taxonomists for standard genome sequencing and annotation.</title>
        <authorList>
            <consortium name="The Broad Institute Genomics Platform"/>
            <consortium name="The Broad Institute Genome Sequencing Center for Infectious Disease"/>
            <person name="Wu L."/>
            <person name="Ma J."/>
        </authorList>
    </citation>
    <scope>NUCLEOTIDE SEQUENCE [LARGE SCALE GENOMIC DNA]</scope>
    <source>
        <strain evidence="3">JCM 17805</strain>
    </source>
</reference>
<gene>
    <name evidence="1" type="primary">pxpA</name>
    <name evidence="2" type="ORF">GCM10023116_29240</name>
</gene>
<dbReference type="Pfam" id="PF03746">
    <property type="entry name" value="LamB_YcsF"/>
    <property type="match status" value="1"/>
</dbReference>
<dbReference type="SUPFAM" id="SSF88713">
    <property type="entry name" value="Glycoside hydrolase/deacetylase"/>
    <property type="match status" value="1"/>
</dbReference>
<dbReference type="PANTHER" id="PTHR30292">
    <property type="entry name" value="UNCHARACTERIZED PROTEIN YBGL-RELATED"/>
    <property type="match status" value="1"/>
</dbReference>
<dbReference type="RefSeq" id="WP_345196857.1">
    <property type="nucleotide sequence ID" value="NZ_BAABFL010000411.1"/>
</dbReference>
<protein>
    <recommendedName>
        <fullName evidence="1">5-oxoprolinase subunit A</fullName>
        <shortName evidence="1">5-OPase subunit A</shortName>
        <ecNumber evidence="1">3.5.2.9</ecNumber>
    </recommendedName>
    <alternativeName>
        <fullName evidence="1">5-oxoprolinase (ATP-hydrolyzing) subunit A</fullName>
    </alternativeName>
</protein>
<evidence type="ECO:0000313" key="3">
    <source>
        <dbReference type="Proteomes" id="UP001500604"/>
    </source>
</evidence>
<sequence>MADTLDINCDLGEGAGNDKAIMPYISSANIACGYHAGDPRLMAETIKLALTHNVAIGAHPGFPDKAGFGRHEMSIPAEDIRQQVLYQIGALAAIVHAEGGRLHHVKPHGALYNMAARDATLARCIAQAIADLNPDLILVGLAGSELVKAGSAQGLKVAHEVFADRTYQRNGQLTPRSQPNALINNNEQALAQIHDMVVNGCVTTVDGNTIPVQADTLCLHGDGAHALTFAQAAHGFLTQLQITIQPPFCNDSSQ</sequence>
<dbReference type="CDD" id="cd10787">
    <property type="entry name" value="LamB_YcsF_like"/>
    <property type="match status" value="1"/>
</dbReference>
<dbReference type="InterPro" id="IPR005501">
    <property type="entry name" value="LamB/YcsF/PxpA-like"/>
</dbReference>
<dbReference type="InterPro" id="IPR011330">
    <property type="entry name" value="Glyco_hydro/deAcase_b/a-brl"/>
</dbReference>
<evidence type="ECO:0000313" key="2">
    <source>
        <dbReference type="EMBL" id="GAA4650641.1"/>
    </source>
</evidence>
<organism evidence="2 3">
    <name type="scientific">Kistimonas scapharcae</name>
    <dbReference type="NCBI Taxonomy" id="1036133"/>
    <lineage>
        <taxon>Bacteria</taxon>
        <taxon>Pseudomonadati</taxon>
        <taxon>Pseudomonadota</taxon>
        <taxon>Gammaproteobacteria</taxon>
        <taxon>Oceanospirillales</taxon>
        <taxon>Endozoicomonadaceae</taxon>
        <taxon>Kistimonas</taxon>
    </lineage>
</organism>
<dbReference type="EMBL" id="BAABFL010000411">
    <property type="protein sequence ID" value="GAA4650641.1"/>
    <property type="molecule type" value="Genomic_DNA"/>
</dbReference>
<comment type="function">
    <text evidence="1">Catalyzes the cleavage of 5-oxoproline to form L-glutamate coupled to the hydrolysis of ATP to ADP and inorganic phosphate.</text>
</comment>
<proteinExistence type="inferred from homology"/>
<dbReference type="EC" id="3.5.2.9" evidence="1"/>
<dbReference type="PANTHER" id="PTHR30292:SF0">
    <property type="entry name" value="5-OXOPROLINASE SUBUNIT A"/>
    <property type="match status" value="1"/>
</dbReference>
<dbReference type="NCBIfam" id="NF003816">
    <property type="entry name" value="PRK05406.1-5"/>
    <property type="match status" value="1"/>
</dbReference>
<keyword evidence="1" id="KW-0067">ATP-binding</keyword>
<accession>A0ABP8V4A9</accession>
<keyword evidence="1" id="KW-0378">Hydrolase</keyword>
<dbReference type="NCBIfam" id="NF003814">
    <property type="entry name" value="PRK05406.1-3"/>
    <property type="match status" value="1"/>
</dbReference>